<evidence type="ECO:0000313" key="2">
    <source>
        <dbReference type="Proteomes" id="UP001151760"/>
    </source>
</evidence>
<gene>
    <name evidence="1" type="ORF">Tco_1032347</name>
</gene>
<proteinExistence type="predicted"/>
<comment type="caution">
    <text evidence="1">The sequence shown here is derived from an EMBL/GenBank/DDBJ whole genome shotgun (WGS) entry which is preliminary data.</text>
</comment>
<accession>A0ABQ5GD00</accession>
<protein>
    <submittedName>
        <fullName evidence="1">Uncharacterized protein</fullName>
    </submittedName>
</protein>
<dbReference type="EMBL" id="BQNB010018317">
    <property type="protein sequence ID" value="GJT73061.1"/>
    <property type="molecule type" value="Genomic_DNA"/>
</dbReference>
<evidence type="ECO:0000313" key="1">
    <source>
        <dbReference type="EMBL" id="GJT73061.1"/>
    </source>
</evidence>
<dbReference type="Proteomes" id="UP001151760">
    <property type="component" value="Unassembled WGS sequence"/>
</dbReference>
<reference evidence="1" key="1">
    <citation type="journal article" date="2022" name="Int. J. Mol. Sci.">
        <title>Draft Genome of Tanacetum Coccineum: Genomic Comparison of Closely Related Tanacetum-Family Plants.</title>
        <authorList>
            <person name="Yamashiro T."/>
            <person name="Shiraishi A."/>
            <person name="Nakayama K."/>
            <person name="Satake H."/>
        </authorList>
    </citation>
    <scope>NUCLEOTIDE SEQUENCE</scope>
</reference>
<sequence length="110" mass="12062">MMVSIPMTFPLANSTEYLVSMVDGTMSLKGLILAKVRLLSTRFHVLAIISSFAPTSGPLKVLSIRESHNLRDSNSQKGVRFGLLAKGVGFLYAKVEENLLGYEAYECGYT</sequence>
<keyword evidence="2" id="KW-1185">Reference proteome</keyword>
<reference evidence="1" key="2">
    <citation type="submission" date="2022-01" db="EMBL/GenBank/DDBJ databases">
        <authorList>
            <person name="Yamashiro T."/>
            <person name="Shiraishi A."/>
            <person name="Satake H."/>
            <person name="Nakayama K."/>
        </authorList>
    </citation>
    <scope>NUCLEOTIDE SEQUENCE</scope>
</reference>
<organism evidence="1 2">
    <name type="scientific">Tanacetum coccineum</name>
    <dbReference type="NCBI Taxonomy" id="301880"/>
    <lineage>
        <taxon>Eukaryota</taxon>
        <taxon>Viridiplantae</taxon>
        <taxon>Streptophyta</taxon>
        <taxon>Embryophyta</taxon>
        <taxon>Tracheophyta</taxon>
        <taxon>Spermatophyta</taxon>
        <taxon>Magnoliopsida</taxon>
        <taxon>eudicotyledons</taxon>
        <taxon>Gunneridae</taxon>
        <taxon>Pentapetalae</taxon>
        <taxon>asterids</taxon>
        <taxon>campanulids</taxon>
        <taxon>Asterales</taxon>
        <taxon>Asteraceae</taxon>
        <taxon>Asteroideae</taxon>
        <taxon>Anthemideae</taxon>
        <taxon>Anthemidinae</taxon>
        <taxon>Tanacetum</taxon>
    </lineage>
</organism>
<name>A0ABQ5GD00_9ASTR</name>